<name>A0A9W6RY02_9ACTN</name>
<organism evidence="3 4">
    <name type="scientific">Actinoallomurus iriomotensis</name>
    <dbReference type="NCBI Taxonomy" id="478107"/>
    <lineage>
        <taxon>Bacteria</taxon>
        <taxon>Bacillati</taxon>
        <taxon>Actinomycetota</taxon>
        <taxon>Actinomycetes</taxon>
        <taxon>Streptosporangiales</taxon>
        <taxon>Thermomonosporaceae</taxon>
        <taxon>Actinoallomurus</taxon>
    </lineage>
</organism>
<keyword evidence="2" id="KW-1133">Transmembrane helix</keyword>
<feature type="transmembrane region" description="Helical" evidence="2">
    <location>
        <begin position="87"/>
        <end position="105"/>
    </location>
</feature>
<keyword evidence="4" id="KW-1185">Reference proteome</keyword>
<dbReference type="RefSeq" id="WP_285568061.1">
    <property type="nucleotide sequence ID" value="NZ_BSTK01000002.1"/>
</dbReference>
<dbReference type="Proteomes" id="UP001165074">
    <property type="component" value="Unassembled WGS sequence"/>
</dbReference>
<proteinExistence type="predicted"/>
<evidence type="ECO:0000313" key="3">
    <source>
        <dbReference type="EMBL" id="GLY83579.1"/>
    </source>
</evidence>
<dbReference type="EMBL" id="BSTK01000002">
    <property type="protein sequence ID" value="GLY83579.1"/>
    <property type="molecule type" value="Genomic_DNA"/>
</dbReference>
<evidence type="ECO:0000256" key="1">
    <source>
        <dbReference type="SAM" id="MobiDB-lite"/>
    </source>
</evidence>
<feature type="transmembrane region" description="Helical" evidence="2">
    <location>
        <begin position="33"/>
        <end position="53"/>
    </location>
</feature>
<evidence type="ECO:0000313" key="4">
    <source>
        <dbReference type="Proteomes" id="UP001165074"/>
    </source>
</evidence>
<keyword evidence="2" id="KW-0812">Transmembrane</keyword>
<protein>
    <submittedName>
        <fullName evidence="3">Uncharacterized protein</fullName>
    </submittedName>
</protein>
<reference evidence="3" key="1">
    <citation type="submission" date="2023-03" db="EMBL/GenBank/DDBJ databases">
        <title>Actinoallomurus iriomotensis NBRC 103684.</title>
        <authorList>
            <person name="Ichikawa N."/>
            <person name="Sato H."/>
            <person name="Tonouchi N."/>
        </authorList>
    </citation>
    <scope>NUCLEOTIDE SEQUENCE</scope>
    <source>
        <strain evidence="3">NBRC 103684</strain>
    </source>
</reference>
<accession>A0A9W6RY02</accession>
<feature type="compositionally biased region" description="Polar residues" evidence="1">
    <location>
        <begin position="120"/>
        <end position="131"/>
    </location>
</feature>
<keyword evidence="2" id="KW-0472">Membrane</keyword>
<feature type="region of interest" description="Disordered" evidence="1">
    <location>
        <begin position="107"/>
        <end position="131"/>
    </location>
</feature>
<dbReference type="AlphaFoldDB" id="A0A9W6RY02"/>
<sequence>MRALLLLGTPVVAGLTGAALTLAGVRSPVTGPLTLVFVLYVPALCVALLLSGLDPLARAIVAGTAAVALAGAIAEVMLVTAGWSPRGGVVATALACAALGVAAVVPRRRSRPAPSARPTTVPTGGNTAAES</sequence>
<feature type="transmembrane region" description="Helical" evidence="2">
    <location>
        <begin position="60"/>
        <end position="81"/>
    </location>
</feature>
<comment type="caution">
    <text evidence="3">The sequence shown here is derived from an EMBL/GenBank/DDBJ whole genome shotgun (WGS) entry which is preliminary data.</text>
</comment>
<gene>
    <name evidence="3" type="ORF">Airi02_015090</name>
</gene>
<evidence type="ECO:0000256" key="2">
    <source>
        <dbReference type="SAM" id="Phobius"/>
    </source>
</evidence>